<keyword evidence="2" id="KW-1185">Reference proteome</keyword>
<dbReference type="EMBL" id="JASBWR010000092">
    <property type="protein sequence ID" value="KAJ9096572.1"/>
    <property type="molecule type" value="Genomic_DNA"/>
</dbReference>
<dbReference type="Proteomes" id="UP001241377">
    <property type="component" value="Unassembled WGS sequence"/>
</dbReference>
<protein>
    <submittedName>
        <fullName evidence="1">Uncharacterized protein</fullName>
    </submittedName>
</protein>
<evidence type="ECO:0000313" key="2">
    <source>
        <dbReference type="Proteomes" id="UP001241377"/>
    </source>
</evidence>
<accession>A0ACC2VDD7</accession>
<gene>
    <name evidence="1" type="ORF">QFC19_007104</name>
</gene>
<comment type="caution">
    <text evidence="1">The sequence shown here is derived from an EMBL/GenBank/DDBJ whole genome shotgun (WGS) entry which is preliminary data.</text>
</comment>
<reference evidence="1" key="1">
    <citation type="submission" date="2023-04" db="EMBL/GenBank/DDBJ databases">
        <title>Draft Genome sequencing of Naganishia species isolated from polar environments using Oxford Nanopore Technology.</title>
        <authorList>
            <person name="Leo P."/>
            <person name="Venkateswaran K."/>
        </authorList>
    </citation>
    <scope>NUCLEOTIDE SEQUENCE</scope>
    <source>
        <strain evidence="1">MNA-CCFEE 5261</strain>
    </source>
</reference>
<sequence length="144" mass="16118">MPTRHLFKDRDGNWREIYGDEAAEAVLGKKLVLDGSDGAKRYTERWIEGVDGVEYELIERESVNVGHRAWVERFGDRPSFSNTSYGNEAGDSGVMSTSTTGPLALNKKTTSHFRKPSRDIHASPLRQEVIGEERHGDETVGRAL</sequence>
<evidence type="ECO:0000313" key="1">
    <source>
        <dbReference type="EMBL" id="KAJ9096572.1"/>
    </source>
</evidence>
<organism evidence="1 2">
    <name type="scientific">Naganishia cerealis</name>
    <dbReference type="NCBI Taxonomy" id="610337"/>
    <lineage>
        <taxon>Eukaryota</taxon>
        <taxon>Fungi</taxon>
        <taxon>Dikarya</taxon>
        <taxon>Basidiomycota</taxon>
        <taxon>Agaricomycotina</taxon>
        <taxon>Tremellomycetes</taxon>
        <taxon>Filobasidiales</taxon>
        <taxon>Filobasidiaceae</taxon>
        <taxon>Naganishia</taxon>
    </lineage>
</organism>
<proteinExistence type="predicted"/>
<name>A0ACC2VDD7_9TREE</name>